<accession>A0A7R9ZET4</accession>
<evidence type="ECO:0000256" key="1">
    <source>
        <dbReference type="SAM" id="SignalP"/>
    </source>
</evidence>
<dbReference type="AlphaFoldDB" id="A0A7R9ZET4"/>
<dbReference type="EMBL" id="HBED01035947">
    <property type="protein sequence ID" value="CAD8319628.1"/>
    <property type="molecule type" value="Transcribed_RNA"/>
</dbReference>
<keyword evidence="1" id="KW-0732">Signal</keyword>
<sequence>MKLLIAVFATTAMELTAVGVGAAGLKGSEGVGVTAASNLLARKLARGKFCRDLFEDIDMHSPSQLEGTACNPDDYKQGEQGCFFGTQCCQQCPSCGCGPDTICNCFDSGDGGVWQCLNAEYCVFCCSDPGP</sequence>
<reference evidence="2" key="1">
    <citation type="submission" date="2021-01" db="EMBL/GenBank/DDBJ databases">
        <authorList>
            <person name="Corre E."/>
            <person name="Pelletier E."/>
            <person name="Niang G."/>
            <person name="Scheremetjew M."/>
            <person name="Finn R."/>
            <person name="Kale V."/>
            <person name="Holt S."/>
            <person name="Cochrane G."/>
            <person name="Meng A."/>
            <person name="Brown T."/>
            <person name="Cohen L."/>
        </authorList>
    </citation>
    <scope>NUCLEOTIDE SEQUENCE</scope>
    <source>
        <strain evidence="2">CCMP147</strain>
    </source>
</reference>
<name>A0A7R9ZET4_9STRA</name>
<feature type="chain" id="PRO_5031388002" description="TNFR-Cys domain-containing protein" evidence="1">
    <location>
        <begin position="18"/>
        <end position="131"/>
    </location>
</feature>
<proteinExistence type="predicted"/>
<evidence type="ECO:0000313" key="2">
    <source>
        <dbReference type="EMBL" id="CAD8319628.1"/>
    </source>
</evidence>
<feature type="signal peptide" evidence="1">
    <location>
        <begin position="1"/>
        <end position="17"/>
    </location>
</feature>
<protein>
    <recommendedName>
        <fullName evidence="3">TNFR-Cys domain-containing protein</fullName>
    </recommendedName>
</protein>
<evidence type="ECO:0008006" key="3">
    <source>
        <dbReference type="Google" id="ProtNLM"/>
    </source>
</evidence>
<organism evidence="2">
    <name type="scientific">Pseudictyota dubia</name>
    <dbReference type="NCBI Taxonomy" id="2749911"/>
    <lineage>
        <taxon>Eukaryota</taxon>
        <taxon>Sar</taxon>
        <taxon>Stramenopiles</taxon>
        <taxon>Ochrophyta</taxon>
        <taxon>Bacillariophyta</taxon>
        <taxon>Mediophyceae</taxon>
        <taxon>Biddulphiophycidae</taxon>
        <taxon>Eupodiscales</taxon>
        <taxon>Odontellaceae</taxon>
        <taxon>Pseudictyota</taxon>
    </lineage>
</organism>
<gene>
    <name evidence="2" type="ORF">TDUB1175_LOCUS18044</name>
</gene>